<dbReference type="EMBL" id="QXGD01001619">
    <property type="protein sequence ID" value="KAE9202329.1"/>
    <property type="molecule type" value="Genomic_DNA"/>
</dbReference>
<dbReference type="Proteomes" id="UP000441208">
    <property type="component" value="Unassembled WGS sequence"/>
</dbReference>
<dbReference type="Proteomes" id="UP000488956">
    <property type="component" value="Unassembled WGS sequence"/>
</dbReference>
<dbReference type="Proteomes" id="UP000440732">
    <property type="component" value="Unassembled WGS sequence"/>
</dbReference>
<evidence type="ECO:0000313" key="6">
    <source>
        <dbReference type="EMBL" id="KAE9116397.1"/>
    </source>
</evidence>
<dbReference type="Proteomes" id="UP000476176">
    <property type="component" value="Unassembled WGS sequence"/>
</dbReference>
<dbReference type="EMBL" id="QXGB01001271">
    <property type="protein sequence ID" value="KAE9193753.1"/>
    <property type="molecule type" value="Genomic_DNA"/>
</dbReference>
<dbReference type="EMBL" id="QXFX01001544">
    <property type="protein sequence ID" value="KAE9088534.1"/>
    <property type="molecule type" value="Genomic_DNA"/>
</dbReference>
<accession>A0A6A4CH81</accession>
<evidence type="ECO:0000256" key="1">
    <source>
        <dbReference type="SAM" id="SignalP"/>
    </source>
</evidence>
<evidence type="ECO:0000313" key="13">
    <source>
        <dbReference type="Proteomes" id="UP000437068"/>
    </source>
</evidence>
<comment type="caution">
    <text evidence="10">The sequence shown here is derived from an EMBL/GenBank/DDBJ whole genome shotgun (WGS) entry which is preliminary data.</text>
</comment>
<organism evidence="10 13">
    <name type="scientific">Phytophthora fragariae</name>
    <dbReference type="NCBI Taxonomy" id="53985"/>
    <lineage>
        <taxon>Eukaryota</taxon>
        <taxon>Sar</taxon>
        <taxon>Stramenopiles</taxon>
        <taxon>Oomycota</taxon>
        <taxon>Peronosporomycetes</taxon>
        <taxon>Peronosporales</taxon>
        <taxon>Peronosporaceae</taxon>
        <taxon>Phytophthora</taxon>
    </lineage>
</organism>
<dbReference type="Proteomes" id="UP000440367">
    <property type="component" value="Unassembled WGS sequence"/>
</dbReference>
<gene>
    <name evidence="10" type="ORF">PF001_g19236</name>
    <name evidence="9" type="ORF">PF002_g21282</name>
    <name evidence="8" type="ORF">PF004_g18951</name>
    <name evidence="7" type="ORF">PF005_g17959</name>
    <name evidence="6" type="ORF">PF006_g19054</name>
    <name evidence="4" type="ORF">PF007_g20119</name>
    <name evidence="2" type="ORF">PF009_g21015</name>
    <name evidence="5" type="ORF">PF010_g19345</name>
    <name evidence="3" type="ORF">PF011_g15338</name>
</gene>
<sequence length="187" mass="19970">MQLIHLLFVTMVLLLASSDTFVAASKCGIKTTAAGQVANKALSEDATPKLKLTKLTASDEERTGVNTGAAACVVGGGAVPINGPTEGAEMVTVTTFNGNGVWQRMQKWWGGLFGANSEPSRSIHRLRQLASGDHEMKIFIHPTFGKRWCSELHVGSVTGISKSTPAFTHCNIQVIYGPLKTFKGLLQ</sequence>
<keyword evidence="1" id="KW-0732">Signal</keyword>
<evidence type="ECO:0000313" key="10">
    <source>
        <dbReference type="EMBL" id="KAE9291271.1"/>
    </source>
</evidence>
<evidence type="ECO:0000313" key="8">
    <source>
        <dbReference type="EMBL" id="KAE9200643.1"/>
    </source>
</evidence>
<dbReference type="EMBL" id="QXGE01001541">
    <property type="protein sequence ID" value="KAE9291271.1"/>
    <property type="molecule type" value="Genomic_DNA"/>
</dbReference>
<dbReference type="AlphaFoldDB" id="A0A6A4CH81"/>
<feature type="signal peptide" evidence="1">
    <location>
        <begin position="1"/>
        <end position="18"/>
    </location>
</feature>
<dbReference type="EMBL" id="QXFW01001037">
    <property type="protein sequence ID" value="KAE8997778.1"/>
    <property type="molecule type" value="Genomic_DNA"/>
</dbReference>
<protein>
    <recommendedName>
        <fullName evidence="20">RxLR effector protein</fullName>
    </recommendedName>
</protein>
<proteinExistence type="predicted"/>
<evidence type="ECO:0000313" key="18">
    <source>
        <dbReference type="Proteomes" id="UP000476176"/>
    </source>
</evidence>
<evidence type="ECO:0000313" key="12">
    <source>
        <dbReference type="Proteomes" id="UP000433483"/>
    </source>
</evidence>
<evidence type="ECO:0000313" key="15">
    <source>
        <dbReference type="Proteomes" id="UP000440732"/>
    </source>
</evidence>
<name>A0A6A4CH81_9STRA</name>
<dbReference type="EMBL" id="QXGA01001537">
    <property type="protein sequence ID" value="KAE9116397.1"/>
    <property type="molecule type" value="Genomic_DNA"/>
</dbReference>
<evidence type="ECO:0000313" key="16">
    <source>
        <dbReference type="Proteomes" id="UP000441208"/>
    </source>
</evidence>
<reference evidence="11 12" key="1">
    <citation type="submission" date="2018-08" db="EMBL/GenBank/DDBJ databases">
        <title>Genomic investigation of the strawberry pathogen Phytophthora fragariae indicates pathogenicity is determined by transcriptional variation in three key races.</title>
        <authorList>
            <person name="Adams T.M."/>
            <person name="Armitage A.D."/>
            <person name="Sobczyk M.K."/>
            <person name="Bates H.J."/>
            <person name="Dunwell J.M."/>
            <person name="Nellist C.F."/>
            <person name="Harrison R.J."/>
        </authorList>
    </citation>
    <scope>NUCLEOTIDE SEQUENCE [LARGE SCALE GENOMIC DNA]</scope>
    <source>
        <strain evidence="10 13">A4</strain>
        <strain evidence="9 14">BC-1</strain>
        <strain evidence="8 18">BC-23</strain>
        <strain evidence="7 12">NOV-27</strain>
        <strain evidence="6 15">NOV-5</strain>
        <strain evidence="4 16">NOV-71</strain>
        <strain evidence="2 11">NOV-9</strain>
        <strain evidence="5 19">ONT-3</strain>
        <strain evidence="3 17">SCRP245</strain>
    </source>
</reference>
<dbReference type="Proteomes" id="UP000429523">
    <property type="component" value="Unassembled WGS sequence"/>
</dbReference>
<evidence type="ECO:0000313" key="7">
    <source>
        <dbReference type="EMBL" id="KAE9193753.1"/>
    </source>
</evidence>
<evidence type="ECO:0000313" key="17">
    <source>
        <dbReference type="Proteomes" id="UP000460718"/>
    </source>
</evidence>
<dbReference type="Proteomes" id="UP000460718">
    <property type="component" value="Unassembled WGS sequence"/>
</dbReference>
<dbReference type="EMBL" id="QXGF01001615">
    <property type="protein sequence ID" value="KAE8928860.1"/>
    <property type="molecule type" value="Genomic_DNA"/>
</dbReference>
<evidence type="ECO:0000313" key="14">
    <source>
        <dbReference type="Proteomes" id="UP000440367"/>
    </source>
</evidence>
<dbReference type="Proteomes" id="UP000433483">
    <property type="component" value="Unassembled WGS sequence"/>
</dbReference>
<evidence type="ECO:0000313" key="2">
    <source>
        <dbReference type="EMBL" id="KAE8928860.1"/>
    </source>
</evidence>
<evidence type="ECO:0000313" key="11">
    <source>
        <dbReference type="Proteomes" id="UP000429523"/>
    </source>
</evidence>
<dbReference type="EMBL" id="QXFZ01001583">
    <property type="protein sequence ID" value="KAE9088080.1"/>
    <property type="molecule type" value="Genomic_DNA"/>
</dbReference>
<dbReference type="OrthoDB" id="122142at2759"/>
<evidence type="ECO:0000313" key="3">
    <source>
        <dbReference type="EMBL" id="KAE8997778.1"/>
    </source>
</evidence>
<evidence type="ECO:0000313" key="5">
    <source>
        <dbReference type="EMBL" id="KAE9088534.1"/>
    </source>
</evidence>
<evidence type="ECO:0000313" key="9">
    <source>
        <dbReference type="EMBL" id="KAE9202329.1"/>
    </source>
</evidence>
<dbReference type="Proteomes" id="UP000437068">
    <property type="component" value="Unassembled WGS sequence"/>
</dbReference>
<keyword evidence="12" id="KW-1185">Reference proteome</keyword>
<evidence type="ECO:0000313" key="19">
    <source>
        <dbReference type="Proteomes" id="UP000488956"/>
    </source>
</evidence>
<evidence type="ECO:0000313" key="4">
    <source>
        <dbReference type="EMBL" id="KAE9088080.1"/>
    </source>
</evidence>
<dbReference type="EMBL" id="QXGC01001552">
    <property type="protein sequence ID" value="KAE9200643.1"/>
    <property type="molecule type" value="Genomic_DNA"/>
</dbReference>
<feature type="chain" id="PRO_5036167307" description="RxLR effector protein" evidence="1">
    <location>
        <begin position="19"/>
        <end position="187"/>
    </location>
</feature>
<evidence type="ECO:0008006" key="20">
    <source>
        <dbReference type="Google" id="ProtNLM"/>
    </source>
</evidence>